<dbReference type="InterPro" id="IPR050411">
    <property type="entry name" value="AlphaKG_dependent_hydroxylases"/>
</dbReference>
<evidence type="ECO:0000256" key="8">
    <source>
        <dbReference type="ARBA" id="ARBA00023002"/>
    </source>
</evidence>
<evidence type="ECO:0000256" key="1">
    <source>
        <dbReference type="ARBA" id="ARBA00001954"/>
    </source>
</evidence>
<feature type="domain" description="TauD/TfdA-like" evidence="10">
    <location>
        <begin position="106"/>
        <end position="353"/>
    </location>
</feature>
<dbReference type="Proteomes" id="UP000694420">
    <property type="component" value="Unplaced"/>
</dbReference>
<dbReference type="GO" id="GO:0005739">
    <property type="term" value="C:mitochondrion"/>
    <property type="evidence" value="ECO:0007669"/>
    <property type="project" value="TreeGrafter"/>
</dbReference>
<keyword evidence="13" id="KW-1185">Reference proteome</keyword>
<dbReference type="UniPathway" id="UPA00118"/>
<evidence type="ECO:0000256" key="5">
    <source>
        <dbReference type="ARBA" id="ARBA00022723"/>
    </source>
</evidence>
<dbReference type="CDD" id="cd00250">
    <property type="entry name" value="CAS_like"/>
    <property type="match status" value="1"/>
</dbReference>
<keyword evidence="9" id="KW-0408">Iron</keyword>
<protein>
    <submittedName>
        <fullName evidence="12">Gamma-butyrobetaine hydroxylase 1</fullName>
    </submittedName>
</protein>
<dbReference type="GO" id="GO:0045329">
    <property type="term" value="P:carnitine biosynthetic process"/>
    <property type="evidence" value="ECO:0007669"/>
    <property type="project" value="UniProtKB-UniPathway"/>
</dbReference>
<dbReference type="InterPro" id="IPR010376">
    <property type="entry name" value="GBBH-like_N"/>
</dbReference>
<dbReference type="Pfam" id="PF06155">
    <property type="entry name" value="GBBH-like_N"/>
    <property type="match status" value="1"/>
</dbReference>
<dbReference type="GO" id="GO:0008336">
    <property type="term" value="F:gamma-butyrobetaine dioxygenase activity"/>
    <property type="evidence" value="ECO:0007669"/>
    <property type="project" value="TreeGrafter"/>
</dbReference>
<keyword evidence="6" id="KW-0124">Carnitine biosynthesis</keyword>
<name>A0A8C6Z9T4_NOTPE</name>
<dbReference type="FunFam" id="3.30.2020.30:FF:000002">
    <property type="entry name" value="Putative gamma-butyrobetaine dioxygenase"/>
    <property type="match status" value="1"/>
</dbReference>
<evidence type="ECO:0000313" key="12">
    <source>
        <dbReference type="Ensembl" id="ENSNPEP00000011617.1"/>
    </source>
</evidence>
<evidence type="ECO:0000256" key="9">
    <source>
        <dbReference type="ARBA" id="ARBA00023004"/>
    </source>
</evidence>
<dbReference type="Gene3D" id="3.30.2020.30">
    <property type="match status" value="1"/>
</dbReference>
<dbReference type="PANTHER" id="PTHR10696:SF33">
    <property type="entry name" value="GAMMA-BUTYROBETAINE DIOXYGENASE"/>
    <property type="match status" value="1"/>
</dbReference>
<sequence length="386" mass="43205">MDGAAAMQEAEAVEGSRELRVRWADGSESRFPCVWLRDNCRCPRCLLPSAQARALPLEQLDVDLRVTWPDGHASEYEGAWLRARCFSEAARARVQSELFLPERRWWGSELELPRLPFDEVLRDAGSAYAWLRTLRETGVVLLRGAPARPGALLALGRRLGFLRLTFYGPTWLVQDKADANNVAYTSGRLPLHTDYPALQHPPGVQLLHCIEQAAAGGESELVDGLHVARRLRERSPDAFRLLAATAVDYADTGTDYCDFAVHCKQRIIDVDARGEPVRINYNNATRASVLDVAPEHVRPFYAALRAFDELLRHPEHVVTFKLEPGDVLTFDNWRLLHGRRGYEPGRAGGRCLEGAYADWDVVLSRLRLLRDEVRGGRAQGPAPAGQ</sequence>
<evidence type="ECO:0000256" key="3">
    <source>
        <dbReference type="ARBA" id="ARBA00005022"/>
    </source>
</evidence>
<keyword evidence="8" id="KW-0560">Oxidoreductase</keyword>
<dbReference type="PANTHER" id="PTHR10696">
    <property type="entry name" value="GAMMA-BUTYROBETAINE HYDROXYLASE-RELATED"/>
    <property type="match status" value="1"/>
</dbReference>
<dbReference type="Ensembl" id="ENSNPET00000011918.1">
    <property type="protein sequence ID" value="ENSNPEP00000011617.1"/>
    <property type="gene ID" value="ENSNPEG00000008729.1"/>
</dbReference>
<evidence type="ECO:0000256" key="2">
    <source>
        <dbReference type="ARBA" id="ARBA00001961"/>
    </source>
</evidence>
<feature type="domain" description="Gamma-butyrobetaine hydroxylase-like N-terminal" evidence="11">
    <location>
        <begin position="15"/>
        <end position="48"/>
    </location>
</feature>
<dbReference type="Gene3D" id="3.60.130.10">
    <property type="entry name" value="Clavaminate synthase-like"/>
    <property type="match status" value="1"/>
</dbReference>
<accession>A0A8C6Z9T4</accession>
<dbReference type="InterPro" id="IPR042098">
    <property type="entry name" value="TauD-like_sf"/>
</dbReference>
<organism evidence="12 13">
    <name type="scientific">Nothoprocta perdicaria</name>
    <name type="common">Chilean tinamou</name>
    <name type="synonym">Crypturus perdicarius</name>
    <dbReference type="NCBI Taxonomy" id="30464"/>
    <lineage>
        <taxon>Eukaryota</taxon>
        <taxon>Metazoa</taxon>
        <taxon>Chordata</taxon>
        <taxon>Craniata</taxon>
        <taxon>Vertebrata</taxon>
        <taxon>Euteleostomi</taxon>
        <taxon>Archelosauria</taxon>
        <taxon>Archosauria</taxon>
        <taxon>Dinosauria</taxon>
        <taxon>Saurischia</taxon>
        <taxon>Theropoda</taxon>
        <taxon>Coelurosauria</taxon>
        <taxon>Aves</taxon>
        <taxon>Palaeognathae</taxon>
        <taxon>Tinamiformes</taxon>
        <taxon>Tinamidae</taxon>
        <taxon>Nothoprocta</taxon>
    </lineage>
</organism>
<dbReference type="FunFam" id="3.60.130.10:FF:000001">
    <property type="entry name" value="Trimethyllysine dioxygenase, mitochondrial"/>
    <property type="match status" value="1"/>
</dbReference>
<keyword evidence="5" id="KW-0479">Metal-binding</keyword>
<evidence type="ECO:0000256" key="4">
    <source>
        <dbReference type="ARBA" id="ARBA00008654"/>
    </source>
</evidence>
<comment type="similarity">
    <text evidence="4">Belongs to the gamma-BBH/TMLD family.</text>
</comment>
<gene>
    <name evidence="12" type="primary">BBOX1</name>
</gene>
<comment type="cofactor">
    <cofactor evidence="1">
        <name>Fe(2+)</name>
        <dbReference type="ChEBI" id="CHEBI:29033"/>
    </cofactor>
</comment>
<dbReference type="Pfam" id="PF02668">
    <property type="entry name" value="TauD"/>
    <property type="match status" value="1"/>
</dbReference>
<evidence type="ECO:0000259" key="10">
    <source>
        <dbReference type="Pfam" id="PF02668"/>
    </source>
</evidence>
<dbReference type="InterPro" id="IPR038492">
    <property type="entry name" value="GBBH-like_N_sf"/>
</dbReference>
<reference evidence="12" key="2">
    <citation type="submission" date="2025-09" db="UniProtKB">
        <authorList>
            <consortium name="Ensembl"/>
        </authorList>
    </citation>
    <scope>IDENTIFICATION</scope>
</reference>
<evidence type="ECO:0000313" key="13">
    <source>
        <dbReference type="Proteomes" id="UP000694420"/>
    </source>
</evidence>
<comment type="cofactor">
    <cofactor evidence="2">
        <name>L-ascorbate</name>
        <dbReference type="ChEBI" id="CHEBI:38290"/>
    </cofactor>
</comment>
<dbReference type="GO" id="GO:0046872">
    <property type="term" value="F:metal ion binding"/>
    <property type="evidence" value="ECO:0007669"/>
    <property type="project" value="UniProtKB-KW"/>
</dbReference>
<proteinExistence type="inferred from homology"/>
<reference evidence="12" key="1">
    <citation type="submission" date="2025-08" db="UniProtKB">
        <authorList>
            <consortium name="Ensembl"/>
        </authorList>
    </citation>
    <scope>IDENTIFICATION</scope>
</reference>
<comment type="pathway">
    <text evidence="3">Amine and polyamine biosynthesis; carnitine biosynthesis.</text>
</comment>
<keyword evidence="7" id="KW-0223">Dioxygenase</keyword>
<dbReference type="InterPro" id="IPR003819">
    <property type="entry name" value="TauD/TfdA-like"/>
</dbReference>
<dbReference type="AlphaFoldDB" id="A0A8C6Z9T4"/>
<dbReference type="SUPFAM" id="SSF51197">
    <property type="entry name" value="Clavaminate synthase-like"/>
    <property type="match status" value="1"/>
</dbReference>
<evidence type="ECO:0000256" key="6">
    <source>
        <dbReference type="ARBA" id="ARBA00022873"/>
    </source>
</evidence>
<evidence type="ECO:0000259" key="11">
    <source>
        <dbReference type="Pfam" id="PF06155"/>
    </source>
</evidence>
<evidence type="ECO:0000256" key="7">
    <source>
        <dbReference type="ARBA" id="ARBA00022964"/>
    </source>
</evidence>